<sequence>MLPRLTWPINGAFYDYSECSAGAGICGVCGSRAGEGAKCSATADCAEDLCCGGLLEGRISVNCQGACVKRTPSACPSLVDMSALTEVVDSFVKFARDFGQCMIEEVVEPWLEDEYGCRFSASPQKMTASLTCTQLDPERARRLAARDETGSWARRFGYADARAARLYRLGPETFGPSPGLGLGPGRQLLGIGSAEEPSTSQLGCRETQYCNAGAILSVGEAN</sequence>
<comment type="caution">
    <text evidence="1">The sequence shown here is derived from an EMBL/GenBank/DDBJ whole genome shotgun (WGS) entry which is preliminary data.</text>
</comment>
<evidence type="ECO:0000313" key="2">
    <source>
        <dbReference type="Proteomes" id="UP000601435"/>
    </source>
</evidence>
<proteinExistence type="predicted"/>
<dbReference type="EMBL" id="CAJNJA010026391">
    <property type="protein sequence ID" value="CAE7559322.1"/>
    <property type="molecule type" value="Genomic_DNA"/>
</dbReference>
<name>A0A812UBI6_9DINO</name>
<accession>A0A812UBI6</accession>
<organism evidence="1 2">
    <name type="scientific">Symbiodinium necroappetens</name>
    <dbReference type="NCBI Taxonomy" id="1628268"/>
    <lineage>
        <taxon>Eukaryota</taxon>
        <taxon>Sar</taxon>
        <taxon>Alveolata</taxon>
        <taxon>Dinophyceae</taxon>
        <taxon>Suessiales</taxon>
        <taxon>Symbiodiniaceae</taxon>
        <taxon>Symbiodinium</taxon>
    </lineage>
</organism>
<keyword evidence="2" id="KW-1185">Reference proteome</keyword>
<feature type="non-terminal residue" evidence="1">
    <location>
        <position position="222"/>
    </location>
</feature>
<dbReference type="Proteomes" id="UP000601435">
    <property type="component" value="Unassembled WGS sequence"/>
</dbReference>
<protein>
    <submittedName>
        <fullName evidence="1">Uncharacterized protein</fullName>
    </submittedName>
</protein>
<evidence type="ECO:0000313" key="1">
    <source>
        <dbReference type="EMBL" id="CAE7559322.1"/>
    </source>
</evidence>
<dbReference type="AlphaFoldDB" id="A0A812UBI6"/>
<gene>
    <name evidence="1" type="ORF">SNEC2469_LOCUS16152</name>
</gene>
<reference evidence="1" key="1">
    <citation type="submission" date="2021-02" db="EMBL/GenBank/DDBJ databases">
        <authorList>
            <person name="Dougan E. K."/>
            <person name="Rhodes N."/>
            <person name="Thang M."/>
            <person name="Chan C."/>
        </authorList>
    </citation>
    <scope>NUCLEOTIDE SEQUENCE</scope>
</reference>
<dbReference type="OrthoDB" id="422437at2759"/>